<name>A0A2S6H543_9GAMM</name>
<dbReference type="RefSeq" id="WP_104422706.1">
    <property type="nucleotide sequence ID" value="NZ_PTIY01000003.1"/>
</dbReference>
<dbReference type="Pfam" id="PF09957">
    <property type="entry name" value="VapB_antitoxin"/>
    <property type="match status" value="1"/>
</dbReference>
<reference evidence="1 2" key="1">
    <citation type="submission" date="2018-02" db="EMBL/GenBank/DDBJ databases">
        <title>Subsurface microbial communities from deep shales in Ohio and West Virginia, USA.</title>
        <authorList>
            <person name="Wrighton K."/>
        </authorList>
    </citation>
    <scope>NUCLEOTIDE SEQUENCE [LARGE SCALE GENOMIC DNA]</scope>
    <source>
        <strain evidence="1 2">OWC-G53F</strain>
    </source>
</reference>
<dbReference type="OrthoDB" id="9805830at2"/>
<evidence type="ECO:0000313" key="1">
    <source>
        <dbReference type="EMBL" id="PPK72605.1"/>
    </source>
</evidence>
<dbReference type="Proteomes" id="UP000238071">
    <property type="component" value="Unassembled WGS sequence"/>
</dbReference>
<gene>
    <name evidence="1" type="ORF">B0F88_10338</name>
</gene>
<dbReference type="InterPro" id="IPR019239">
    <property type="entry name" value="VapB_antitoxin"/>
</dbReference>
<comment type="caution">
    <text evidence="1">The sequence shown here is derived from an EMBL/GenBank/DDBJ whole genome shotgun (WGS) entry which is preliminary data.</text>
</comment>
<dbReference type="EMBL" id="PTIY01000003">
    <property type="protein sequence ID" value="PPK72605.1"/>
    <property type="molecule type" value="Genomic_DNA"/>
</dbReference>
<organism evidence="1 2">
    <name type="scientific">Methylobacter tundripaludum</name>
    <dbReference type="NCBI Taxonomy" id="173365"/>
    <lineage>
        <taxon>Bacteria</taxon>
        <taxon>Pseudomonadati</taxon>
        <taxon>Pseudomonadota</taxon>
        <taxon>Gammaproteobacteria</taxon>
        <taxon>Methylococcales</taxon>
        <taxon>Methylococcaceae</taxon>
        <taxon>Methylobacter</taxon>
    </lineage>
</organism>
<keyword evidence="2" id="KW-1185">Reference proteome</keyword>
<evidence type="ECO:0000313" key="2">
    <source>
        <dbReference type="Proteomes" id="UP000238071"/>
    </source>
</evidence>
<sequence>MQQTITINDTLLKNASQCVGVDDFNEIINIALRELIKNHQAVDKRRQPPASIAGKGKIIGDLIEPSVTSEDFECLK</sequence>
<proteinExistence type="predicted"/>
<dbReference type="AlphaFoldDB" id="A0A2S6H543"/>
<protein>
    <submittedName>
        <fullName evidence="1">VapB protein of antitoxin of type II toxin-antitoxin system</fullName>
    </submittedName>
</protein>
<accession>A0A2S6H543</accession>